<dbReference type="GO" id="GO:0016052">
    <property type="term" value="P:carbohydrate catabolic process"/>
    <property type="evidence" value="ECO:0007669"/>
    <property type="project" value="TreeGrafter"/>
</dbReference>
<keyword evidence="3" id="KW-0460">Magnesium</keyword>
<dbReference type="AlphaFoldDB" id="A0A366HLZ2"/>
<proteinExistence type="predicted"/>
<dbReference type="InterPro" id="IPR018110">
    <property type="entry name" value="Mandel_Rmase/mucon_lact_enz_CS"/>
</dbReference>
<evidence type="ECO:0000313" key="6">
    <source>
        <dbReference type="Proteomes" id="UP000253628"/>
    </source>
</evidence>
<dbReference type="PANTHER" id="PTHR13794:SF58">
    <property type="entry name" value="MITOCHONDRIAL ENOLASE SUPERFAMILY MEMBER 1"/>
    <property type="match status" value="1"/>
</dbReference>
<dbReference type="Gene3D" id="3.30.390.10">
    <property type="entry name" value="Enolase-like, N-terminal domain"/>
    <property type="match status" value="1"/>
</dbReference>
<evidence type="ECO:0000256" key="2">
    <source>
        <dbReference type="ARBA" id="ARBA00022723"/>
    </source>
</evidence>
<dbReference type="InterPro" id="IPR036849">
    <property type="entry name" value="Enolase-like_C_sf"/>
</dbReference>
<dbReference type="SMART" id="SM00922">
    <property type="entry name" value="MR_MLE"/>
    <property type="match status" value="1"/>
</dbReference>
<dbReference type="Pfam" id="PF02746">
    <property type="entry name" value="MR_MLE_N"/>
    <property type="match status" value="1"/>
</dbReference>
<dbReference type="SFLD" id="SFLDG00179">
    <property type="entry name" value="mandelate_racemase"/>
    <property type="match status" value="1"/>
</dbReference>
<dbReference type="SUPFAM" id="SSF54826">
    <property type="entry name" value="Enolase N-terminal domain-like"/>
    <property type="match status" value="1"/>
</dbReference>
<dbReference type="Pfam" id="PF13378">
    <property type="entry name" value="MR_MLE_C"/>
    <property type="match status" value="1"/>
</dbReference>
<evidence type="ECO:0000313" key="5">
    <source>
        <dbReference type="EMBL" id="RBP43597.1"/>
    </source>
</evidence>
<comment type="cofactor">
    <cofactor evidence="1">
        <name>Mg(2+)</name>
        <dbReference type="ChEBI" id="CHEBI:18420"/>
    </cofactor>
</comment>
<keyword evidence="6" id="KW-1185">Reference proteome</keyword>
<evidence type="ECO:0000256" key="3">
    <source>
        <dbReference type="ARBA" id="ARBA00022842"/>
    </source>
</evidence>
<dbReference type="RefSeq" id="WP_113931825.1">
    <property type="nucleotide sequence ID" value="NZ_JACCEU010000001.1"/>
</dbReference>
<evidence type="ECO:0000256" key="1">
    <source>
        <dbReference type="ARBA" id="ARBA00001946"/>
    </source>
</evidence>
<dbReference type="InterPro" id="IPR046945">
    <property type="entry name" value="RHMD-like"/>
</dbReference>
<dbReference type="GO" id="GO:0009063">
    <property type="term" value="P:amino acid catabolic process"/>
    <property type="evidence" value="ECO:0007669"/>
    <property type="project" value="InterPro"/>
</dbReference>
<dbReference type="GO" id="GO:0000287">
    <property type="term" value="F:magnesium ion binding"/>
    <property type="evidence" value="ECO:0007669"/>
    <property type="project" value="TreeGrafter"/>
</dbReference>
<reference evidence="5 6" key="1">
    <citation type="submission" date="2018-06" db="EMBL/GenBank/DDBJ databases">
        <title>Genomic Encyclopedia of Type Strains, Phase IV (KMG-IV): sequencing the most valuable type-strain genomes for metagenomic binning, comparative biology and taxonomic classification.</title>
        <authorList>
            <person name="Goeker M."/>
        </authorList>
    </citation>
    <scope>NUCLEOTIDE SEQUENCE [LARGE SCALE GENOMIC DNA]</scope>
    <source>
        <strain evidence="5 6">DSM 25520</strain>
    </source>
</reference>
<dbReference type="EMBL" id="QNRQ01000001">
    <property type="protein sequence ID" value="RBP43597.1"/>
    <property type="molecule type" value="Genomic_DNA"/>
</dbReference>
<dbReference type="InterPro" id="IPR029017">
    <property type="entry name" value="Enolase-like_N"/>
</dbReference>
<dbReference type="PROSITE" id="PS00908">
    <property type="entry name" value="MR_MLE_1"/>
    <property type="match status" value="1"/>
</dbReference>
<organism evidence="5 6">
    <name type="scientific">Eoetvoesiella caeni</name>
    <dbReference type="NCBI Taxonomy" id="645616"/>
    <lineage>
        <taxon>Bacteria</taxon>
        <taxon>Pseudomonadati</taxon>
        <taxon>Pseudomonadota</taxon>
        <taxon>Betaproteobacteria</taxon>
        <taxon>Burkholderiales</taxon>
        <taxon>Alcaligenaceae</taxon>
        <taxon>Eoetvoesiella</taxon>
    </lineage>
</organism>
<dbReference type="InterPro" id="IPR029065">
    <property type="entry name" value="Enolase_C-like"/>
</dbReference>
<dbReference type="PANTHER" id="PTHR13794">
    <property type="entry name" value="ENOLASE SUPERFAMILY, MANDELATE RACEMASE"/>
    <property type="match status" value="1"/>
</dbReference>
<name>A0A366HLZ2_9BURK</name>
<dbReference type="SFLD" id="SFLDS00001">
    <property type="entry name" value="Enolase"/>
    <property type="match status" value="1"/>
</dbReference>
<dbReference type="GO" id="GO:0016836">
    <property type="term" value="F:hydro-lyase activity"/>
    <property type="evidence" value="ECO:0007669"/>
    <property type="project" value="TreeGrafter"/>
</dbReference>
<sequence>MSDLRITTIRARAVNVPLTYPVRTAVGVVDTSPLVLFDMETNQGVTGRAYVFTYTPLGLKPVRELLNALQPVLAGQEVAPYCLEQLLQARFRLLGNTGVAKIASAAIDMAAWDALAQSRGAPLVNLLGGTRKPIPAYDSHSMDGPKIGPQRAEKAIKEGLRAIKIKIGHATVREDIASVALIRKVIGDDIELMVDLNQSLSVPEAIRRGRALEEFRLAWLEEPTLQENYAGFSQIRQALTTPIQLGENWFSVDEMHKAIVAGAADLVMPDAMKIGGVSGWLRASALAATYQIPMSAHIFEEFSAHLMAVTPTAHWLEKMGLADPILREPLTYVDGMAIIPERPGVGITWNEEAVQKYLI</sequence>
<protein>
    <submittedName>
        <fullName evidence="5">Mandelate racemase</fullName>
    </submittedName>
</protein>
<gene>
    <name evidence="5" type="ORF">DFR37_101731</name>
</gene>
<dbReference type="InterPro" id="IPR013341">
    <property type="entry name" value="Mandelate_racemase_N_dom"/>
</dbReference>
<dbReference type="Proteomes" id="UP000253628">
    <property type="component" value="Unassembled WGS sequence"/>
</dbReference>
<dbReference type="PROSITE" id="PS00909">
    <property type="entry name" value="MR_MLE_2"/>
    <property type="match status" value="1"/>
</dbReference>
<dbReference type="OrthoDB" id="8609034at2"/>
<accession>A0A366HLZ2</accession>
<feature type="domain" description="Mandelate racemase/muconate lactonizing enzyme C-terminal" evidence="4">
    <location>
        <begin position="145"/>
        <end position="242"/>
    </location>
</feature>
<dbReference type="Gene3D" id="3.20.20.120">
    <property type="entry name" value="Enolase-like C-terminal domain"/>
    <property type="match status" value="1"/>
</dbReference>
<evidence type="ECO:0000259" key="4">
    <source>
        <dbReference type="SMART" id="SM00922"/>
    </source>
</evidence>
<comment type="caution">
    <text evidence="5">The sequence shown here is derived from an EMBL/GenBank/DDBJ whole genome shotgun (WGS) entry which is preliminary data.</text>
</comment>
<keyword evidence="2" id="KW-0479">Metal-binding</keyword>
<dbReference type="InterPro" id="IPR013342">
    <property type="entry name" value="Mandelate_racemase_C"/>
</dbReference>
<dbReference type="SUPFAM" id="SSF51604">
    <property type="entry name" value="Enolase C-terminal domain-like"/>
    <property type="match status" value="1"/>
</dbReference>